<dbReference type="Pfam" id="PF00169">
    <property type="entry name" value="PH"/>
    <property type="match status" value="1"/>
</dbReference>
<keyword evidence="4" id="KW-1185">Reference proteome</keyword>
<reference evidence="3 4" key="1">
    <citation type="submission" date="2013-12" db="EMBL/GenBank/DDBJ databases">
        <title>Draft genome of the parsitic nematode Ancylostoma duodenale.</title>
        <authorList>
            <person name="Mitreva M."/>
        </authorList>
    </citation>
    <scope>NUCLEOTIDE SEQUENCE [LARGE SCALE GENOMIC DNA]</scope>
    <source>
        <strain evidence="3 4">Zhejiang</strain>
    </source>
</reference>
<evidence type="ECO:0000256" key="1">
    <source>
        <dbReference type="ARBA" id="ARBA00022553"/>
    </source>
</evidence>
<dbReference type="InterPro" id="IPR045188">
    <property type="entry name" value="Boi1/Boi2-like"/>
</dbReference>
<proteinExistence type="predicted"/>
<gene>
    <name evidence="3" type="ORF">ANCDUO_27777</name>
</gene>
<dbReference type="GO" id="GO:0005829">
    <property type="term" value="C:cytosol"/>
    <property type="evidence" value="ECO:0007669"/>
    <property type="project" value="GOC"/>
</dbReference>
<dbReference type="InterPro" id="IPR001849">
    <property type="entry name" value="PH_domain"/>
</dbReference>
<evidence type="ECO:0000259" key="2">
    <source>
        <dbReference type="PROSITE" id="PS50003"/>
    </source>
</evidence>
<feature type="domain" description="PH" evidence="2">
    <location>
        <begin position="11"/>
        <end position="106"/>
    </location>
</feature>
<evidence type="ECO:0000313" key="4">
    <source>
        <dbReference type="Proteomes" id="UP000054047"/>
    </source>
</evidence>
<organism evidence="3 4">
    <name type="scientific">Ancylostoma duodenale</name>
    <dbReference type="NCBI Taxonomy" id="51022"/>
    <lineage>
        <taxon>Eukaryota</taxon>
        <taxon>Metazoa</taxon>
        <taxon>Ecdysozoa</taxon>
        <taxon>Nematoda</taxon>
        <taxon>Chromadorea</taxon>
        <taxon>Rhabditida</taxon>
        <taxon>Rhabditina</taxon>
        <taxon>Rhabditomorpha</taxon>
        <taxon>Strongyloidea</taxon>
        <taxon>Ancylostomatidae</taxon>
        <taxon>Ancylostomatinae</taxon>
        <taxon>Ancylostoma</taxon>
    </lineage>
</organism>
<dbReference type="PANTHER" id="PTHR22902:SF27">
    <property type="entry name" value="PLECKSTRIN HOMOLOGY DOMAIN-CONTAINING FAMILY A MEMBER 3"/>
    <property type="match status" value="1"/>
</dbReference>
<accession>A0A0C2F112</accession>
<name>A0A0C2F112_9BILA</name>
<protein>
    <submittedName>
        <fullName evidence="3">PH domain protein</fullName>
    </submittedName>
</protein>
<dbReference type="Proteomes" id="UP000054047">
    <property type="component" value="Unassembled WGS sequence"/>
</dbReference>
<dbReference type="GO" id="GO:0005769">
    <property type="term" value="C:early endosome"/>
    <property type="evidence" value="ECO:0007669"/>
    <property type="project" value="TreeGrafter"/>
</dbReference>
<dbReference type="GO" id="GO:0042147">
    <property type="term" value="P:retrograde transport, endosome to Golgi"/>
    <property type="evidence" value="ECO:0007669"/>
    <property type="project" value="TreeGrafter"/>
</dbReference>
<dbReference type="GO" id="GO:0007032">
    <property type="term" value="P:endosome organization"/>
    <property type="evidence" value="ECO:0007669"/>
    <property type="project" value="TreeGrafter"/>
</dbReference>
<dbReference type="AlphaFoldDB" id="A0A0C2F112"/>
<keyword evidence="1" id="KW-0597">Phosphoprotein</keyword>
<dbReference type="InterPro" id="IPR011993">
    <property type="entry name" value="PH-like_dom_sf"/>
</dbReference>
<dbReference type="PROSITE" id="PS50003">
    <property type="entry name" value="PH_DOMAIN"/>
    <property type="match status" value="1"/>
</dbReference>
<dbReference type="Gene3D" id="2.30.29.30">
    <property type="entry name" value="Pleckstrin-homology domain (PH domain)/Phosphotyrosine-binding domain (PTB)"/>
    <property type="match status" value="1"/>
</dbReference>
<dbReference type="GO" id="GO:0001881">
    <property type="term" value="P:receptor recycling"/>
    <property type="evidence" value="ECO:0007669"/>
    <property type="project" value="TreeGrafter"/>
</dbReference>
<dbReference type="EMBL" id="KN795999">
    <property type="protein sequence ID" value="KIH42240.1"/>
    <property type="molecule type" value="Genomic_DNA"/>
</dbReference>
<dbReference type="OrthoDB" id="2344588at2759"/>
<dbReference type="GO" id="GO:0005802">
    <property type="term" value="C:trans-Golgi network"/>
    <property type="evidence" value="ECO:0007669"/>
    <property type="project" value="TreeGrafter"/>
</dbReference>
<dbReference type="SMART" id="SM00233">
    <property type="entry name" value="PH"/>
    <property type="match status" value="1"/>
</dbReference>
<evidence type="ECO:0000313" key="3">
    <source>
        <dbReference type="EMBL" id="KIH42240.1"/>
    </source>
</evidence>
<dbReference type="PANTHER" id="PTHR22902">
    <property type="entry name" value="SESQUIPEDALIAN"/>
    <property type="match status" value="1"/>
</dbReference>
<feature type="non-terminal residue" evidence="3">
    <location>
        <position position="169"/>
    </location>
</feature>
<dbReference type="GO" id="GO:0055037">
    <property type="term" value="C:recycling endosome"/>
    <property type="evidence" value="ECO:0007669"/>
    <property type="project" value="TreeGrafter"/>
</dbReference>
<sequence>MGSQLVDSQLVLPSCGTLFKWTNYINGWRERYFEIKHGQLVYYISKADQASGCRGSISLKSLEVTLHEFNECEFSVSVGTDVIWYLRAENPHSRTLWIKALNNGSDQNTIISRIAELEAYRTMYREQMASIRRELQQIGVPQAKILSINATHVAMLDNINQIIQLAKNE</sequence>
<dbReference type="SUPFAM" id="SSF50729">
    <property type="entry name" value="PH domain-like"/>
    <property type="match status" value="1"/>
</dbReference>